<feature type="transmembrane region" description="Helical" evidence="5">
    <location>
        <begin position="252"/>
        <end position="275"/>
    </location>
</feature>
<dbReference type="PANTHER" id="PTHR12778:SF9">
    <property type="entry name" value="ACETYL-COENZYME A TRANSPORTER 1"/>
    <property type="match status" value="1"/>
</dbReference>
<gene>
    <name evidence="7" type="ORF">B0I71DRAFT_134927</name>
    <name evidence="6" type="ORF">YALI1_E31919g</name>
</gene>
<dbReference type="GO" id="GO:0008521">
    <property type="term" value="F:acetyl-CoA transmembrane transporter activity"/>
    <property type="evidence" value="ECO:0007669"/>
    <property type="project" value="InterPro"/>
</dbReference>
<dbReference type="KEGG" id="yli:2912770"/>
<evidence type="ECO:0000256" key="5">
    <source>
        <dbReference type="SAM" id="Phobius"/>
    </source>
</evidence>
<dbReference type="SUPFAM" id="SSF103473">
    <property type="entry name" value="MFS general substrate transporter"/>
    <property type="match status" value="1"/>
</dbReference>
<feature type="transmembrane region" description="Helical" evidence="5">
    <location>
        <begin position="173"/>
        <end position="194"/>
    </location>
</feature>
<keyword evidence="3 5" id="KW-1133">Transmembrane helix</keyword>
<dbReference type="EMBL" id="KZ859052">
    <property type="protein sequence ID" value="RDW24050.1"/>
    <property type="molecule type" value="Genomic_DNA"/>
</dbReference>
<feature type="transmembrane region" description="Helical" evidence="5">
    <location>
        <begin position="206"/>
        <end position="232"/>
    </location>
</feature>
<evidence type="ECO:0000313" key="8">
    <source>
        <dbReference type="Proteomes" id="UP000182444"/>
    </source>
</evidence>
<dbReference type="PANTHER" id="PTHR12778">
    <property type="entry name" value="SOLUTE CARRIER FAMILY 33 ACETYL-COA TRANSPORTER -RELATED"/>
    <property type="match status" value="1"/>
</dbReference>
<evidence type="ECO:0000313" key="6">
    <source>
        <dbReference type="EMBL" id="AOW06018.1"/>
    </source>
</evidence>
<protein>
    <submittedName>
        <fullName evidence="7">Acetyl-coenzyme A transporter 1</fullName>
    </submittedName>
</protein>
<feature type="transmembrane region" description="Helical" evidence="5">
    <location>
        <begin position="133"/>
        <end position="153"/>
    </location>
</feature>
<dbReference type="OrthoDB" id="6415790at2759"/>
<evidence type="ECO:0000256" key="1">
    <source>
        <dbReference type="ARBA" id="ARBA00004141"/>
    </source>
</evidence>
<dbReference type="InterPro" id="IPR004752">
    <property type="entry name" value="AmpG_permease/AT-1"/>
</dbReference>
<feature type="transmembrane region" description="Helical" evidence="5">
    <location>
        <begin position="339"/>
        <end position="358"/>
    </location>
</feature>
<evidence type="ECO:0000256" key="2">
    <source>
        <dbReference type="ARBA" id="ARBA00022692"/>
    </source>
</evidence>
<evidence type="ECO:0000256" key="3">
    <source>
        <dbReference type="ARBA" id="ARBA00022989"/>
    </source>
</evidence>
<dbReference type="VEuPathDB" id="FungiDB:YALI1_E31919g"/>
<dbReference type="RefSeq" id="XP_504447.1">
    <property type="nucleotide sequence ID" value="XM_504447.1"/>
</dbReference>
<feature type="transmembrane region" description="Helical" evidence="5">
    <location>
        <begin position="66"/>
        <end position="89"/>
    </location>
</feature>
<feature type="transmembrane region" description="Helical" evidence="5">
    <location>
        <begin position="370"/>
        <end position="391"/>
    </location>
</feature>
<dbReference type="OMA" id="RRKSWIM"/>
<keyword evidence="4 5" id="KW-0472">Membrane</keyword>
<dbReference type="GO" id="GO:0035348">
    <property type="term" value="P:acetyl-CoA transmembrane transport"/>
    <property type="evidence" value="ECO:0007669"/>
    <property type="project" value="InterPro"/>
</dbReference>
<dbReference type="Proteomes" id="UP000256601">
    <property type="component" value="Unassembled WGS sequence"/>
</dbReference>
<dbReference type="GO" id="GO:0016020">
    <property type="term" value="C:membrane"/>
    <property type="evidence" value="ECO:0007669"/>
    <property type="project" value="UniProtKB-SubCell"/>
</dbReference>
<dbReference type="InterPro" id="IPR036259">
    <property type="entry name" value="MFS_trans_sf"/>
</dbReference>
<dbReference type="AlphaFoldDB" id="A0A1D8NK64"/>
<feature type="transmembrane region" description="Helical" evidence="5">
    <location>
        <begin position="510"/>
        <end position="531"/>
    </location>
</feature>
<dbReference type="EMBL" id="CP017557">
    <property type="protein sequence ID" value="AOW06018.1"/>
    <property type="molecule type" value="Genomic_DNA"/>
</dbReference>
<organism evidence="6 8">
    <name type="scientific">Yarrowia lipolytica</name>
    <name type="common">Candida lipolytica</name>
    <dbReference type="NCBI Taxonomy" id="4952"/>
    <lineage>
        <taxon>Eukaryota</taxon>
        <taxon>Fungi</taxon>
        <taxon>Dikarya</taxon>
        <taxon>Ascomycota</taxon>
        <taxon>Saccharomycotina</taxon>
        <taxon>Dipodascomycetes</taxon>
        <taxon>Dipodascales</taxon>
        <taxon>Dipodascales incertae sedis</taxon>
        <taxon>Yarrowia</taxon>
    </lineage>
</organism>
<comment type="subcellular location">
    <subcellularLocation>
        <location evidence="1">Membrane</location>
        <topology evidence="1">Multi-pass membrane protein</topology>
    </subcellularLocation>
</comment>
<evidence type="ECO:0000313" key="7">
    <source>
        <dbReference type="EMBL" id="RDW24050.1"/>
    </source>
</evidence>
<evidence type="ECO:0000313" key="9">
    <source>
        <dbReference type="Proteomes" id="UP000256601"/>
    </source>
</evidence>
<reference evidence="7 9" key="2">
    <citation type="submission" date="2018-07" db="EMBL/GenBank/DDBJ databases">
        <title>Draft Genome Assemblies for Five Robust Yarrowia lipolytica Strains Exhibiting High Lipid Production and Pentose Sugar Utilization and Sugar Alcohol Secretion from Undetoxified Lignocellulosic Biomass Hydrolysates.</title>
        <authorList>
            <consortium name="DOE Joint Genome Institute"/>
            <person name="Walker C."/>
            <person name="Ryu S."/>
            <person name="Na H."/>
            <person name="Zane M."/>
            <person name="LaButti K."/>
            <person name="Lipzen A."/>
            <person name="Haridas S."/>
            <person name="Barry K."/>
            <person name="Grigoriev I.V."/>
            <person name="Quarterman J."/>
            <person name="Slininger P."/>
            <person name="Dien B."/>
            <person name="Trinh C.T."/>
        </authorList>
    </citation>
    <scope>NUCLEOTIDE SEQUENCE [LARGE SCALE GENOMIC DNA]</scope>
    <source>
        <strain evidence="7 9">YB392</strain>
    </source>
</reference>
<keyword evidence="2 5" id="KW-0812">Transmembrane</keyword>
<accession>A0A1D8NK64</accession>
<evidence type="ECO:0000256" key="4">
    <source>
        <dbReference type="ARBA" id="ARBA00023136"/>
    </source>
</evidence>
<feature type="transmembrane region" description="Helical" evidence="5">
    <location>
        <begin position="95"/>
        <end position="112"/>
    </location>
</feature>
<reference evidence="6 8" key="1">
    <citation type="journal article" date="2016" name="PLoS ONE">
        <title>Sequence Assembly of Yarrowia lipolytica Strain W29/CLIB89 Shows Transposable Element Diversity.</title>
        <authorList>
            <person name="Magnan C."/>
            <person name="Yu J."/>
            <person name="Chang I."/>
            <person name="Jahn E."/>
            <person name="Kanomata Y."/>
            <person name="Wu J."/>
            <person name="Zeller M."/>
            <person name="Oakes M."/>
            <person name="Baldi P."/>
            <person name="Sandmeyer S."/>
        </authorList>
    </citation>
    <scope>NUCLEOTIDE SEQUENCE [LARGE SCALE GENOMIC DNA]</scope>
    <source>
        <strain evidence="6">CLIB89</strain>
        <strain evidence="8">CLIB89(W29)</strain>
    </source>
</reference>
<name>A0A1D8NK64_YARLL</name>
<feature type="transmembrane region" description="Helical" evidence="5">
    <location>
        <begin position="403"/>
        <end position="426"/>
    </location>
</feature>
<dbReference type="GeneID" id="2912770"/>
<sequence>MDKNIEMMHRKRAKDVDQGLPVSASNWAEVATDEIGEVAAQNYTSTTHDRKTLSFSQLTPKDRQRFLVLVLLYLLQGIPLGLAMGSVPYLLKEHLSYGEIGIFSLASYPYSLKLLWSPIVDACYNKSFGRRKSWIVPIQAVSGLVLIWLGTFIEKLIMGGINEPGSQPVEKNLFRITLFFLLLVFLCATQDIAVDGWALTLLSKEALSYASTAQTIGLNTGYFTSFTVFLAFNGPDLANKYWRSVPSADPPISLSGYLTLWGLIYLAVTVCVALFQKEDREKHDDDSLVTIYRTMMKVLKLPNIQIFILVHFLSKIGFQANEAVTNLKLLEKGFSKGELALTVLIDFPFQIIFGYYGGKWSTGKEPLKPWMMAFVGRLGCGVLAMLVVYMFPTERAKSGEGIGFGYFMVVIIMHVLNSFLSTIQFISITAFHTQIADPVIGGTYMTTLNTISNLGGLWPKIIVLKAVDWFTSATCTPKAGKTFAAFSCVAKEAKNMCEQSGGICTIQTDGYYITSMLCITIGATLFFGWIYKKMRFLESLPISSWRV</sequence>
<dbReference type="FunFam" id="1.20.1250.20:FF:000289">
    <property type="entry name" value="Acetyl-coenzyme A transporter 1"/>
    <property type="match status" value="1"/>
</dbReference>
<dbReference type="InterPro" id="IPR024371">
    <property type="entry name" value="AcetylCoA_trans_1-like"/>
</dbReference>
<dbReference type="VEuPathDB" id="FungiDB:YALI0_E26983g"/>
<dbReference type="Gene3D" id="1.20.1250.20">
    <property type="entry name" value="MFS general substrate transporter like domains"/>
    <property type="match status" value="1"/>
</dbReference>
<dbReference type="Pfam" id="PF13000">
    <property type="entry name" value="Acatn"/>
    <property type="match status" value="2"/>
</dbReference>
<proteinExistence type="predicted"/>
<dbReference type="eggNOG" id="KOG3574">
    <property type="taxonomic scope" value="Eukaryota"/>
</dbReference>
<dbReference type="Proteomes" id="UP000182444">
    <property type="component" value="Chromosome 1E"/>
</dbReference>